<dbReference type="PANTHER" id="PTHR37984">
    <property type="entry name" value="PROTEIN CBG26694"/>
    <property type="match status" value="1"/>
</dbReference>
<evidence type="ECO:0000256" key="1">
    <source>
        <dbReference type="ARBA" id="ARBA00012493"/>
    </source>
</evidence>
<dbReference type="GO" id="GO:0003964">
    <property type="term" value="F:RNA-directed DNA polymerase activity"/>
    <property type="evidence" value="ECO:0007669"/>
    <property type="project" value="UniProtKB-EC"/>
</dbReference>
<keyword evidence="3" id="KW-1185">Reference proteome</keyword>
<protein>
    <recommendedName>
        <fullName evidence="1">RNA-directed DNA polymerase</fullName>
        <ecNumber evidence="1">2.7.7.49</ecNumber>
    </recommendedName>
</protein>
<dbReference type="SUPFAM" id="SSF56672">
    <property type="entry name" value="DNA/RNA polymerases"/>
    <property type="match status" value="1"/>
</dbReference>
<dbReference type="FunFam" id="3.30.70.270:FF:000020">
    <property type="entry name" value="Transposon Tf2-6 polyprotein-like Protein"/>
    <property type="match status" value="1"/>
</dbReference>
<evidence type="ECO:0000313" key="2">
    <source>
        <dbReference type="EMBL" id="KAK9731508.1"/>
    </source>
</evidence>
<dbReference type="InterPro" id="IPR050951">
    <property type="entry name" value="Retrovirus_Pol_polyprotein"/>
</dbReference>
<dbReference type="Gene3D" id="3.30.70.270">
    <property type="match status" value="2"/>
</dbReference>
<dbReference type="PANTHER" id="PTHR37984:SF5">
    <property type="entry name" value="PROTEIN NYNRIN-LIKE"/>
    <property type="match status" value="1"/>
</dbReference>
<comment type="caution">
    <text evidence="2">The sequence shown here is derived from an EMBL/GenBank/DDBJ whole genome shotgun (WGS) entry which is preliminary data.</text>
</comment>
<dbReference type="EC" id="2.7.7.49" evidence="1"/>
<dbReference type="Proteomes" id="UP001458880">
    <property type="component" value="Unassembled WGS sequence"/>
</dbReference>
<dbReference type="InterPro" id="IPR043128">
    <property type="entry name" value="Rev_trsase/Diguanyl_cyclase"/>
</dbReference>
<dbReference type="AlphaFoldDB" id="A0AAW1LC26"/>
<reference evidence="2 3" key="1">
    <citation type="journal article" date="2024" name="BMC Genomics">
        <title>De novo assembly and annotation of Popillia japonica's genome with initial clues to its potential as an invasive pest.</title>
        <authorList>
            <person name="Cucini C."/>
            <person name="Boschi S."/>
            <person name="Funari R."/>
            <person name="Cardaioli E."/>
            <person name="Iannotti N."/>
            <person name="Marturano G."/>
            <person name="Paoli F."/>
            <person name="Bruttini M."/>
            <person name="Carapelli A."/>
            <person name="Frati F."/>
            <person name="Nardi F."/>
        </authorList>
    </citation>
    <scope>NUCLEOTIDE SEQUENCE [LARGE SCALE GENOMIC DNA]</scope>
    <source>
        <strain evidence="2">DMR45628</strain>
    </source>
</reference>
<dbReference type="InterPro" id="IPR043502">
    <property type="entry name" value="DNA/RNA_pol_sf"/>
</dbReference>
<name>A0AAW1LC26_POPJA</name>
<accession>A0AAW1LC26</accession>
<evidence type="ECO:0000313" key="3">
    <source>
        <dbReference type="Proteomes" id="UP001458880"/>
    </source>
</evidence>
<gene>
    <name evidence="2" type="ORF">QE152_g13609</name>
</gene>
<dbReference type="EMBL" id="JASPKY010000131">
    <property type="protein sequence ID" value="KAK9731508.1"/>
    <property type="molecule type" value="Genomic_DNA"/>
</dbReference>
<organism evidence="2 3">
    <name type="scientific">Popillia japonica</name>
    <name type="common">Japanese beetle</name>
    <dbReference type="NCBI Taxonomy" id="7064"/>
    <lineage>
        <taxon>Eukaryota</taxon>
        <taxon>Metazoa</taxon>
        <taxon>Ecdysozoa</taxon>
        <taxon>Arthropoda</taxon>
        <taxon>Hexapoda</taxon>
        <taxon>Insecta</taxon>
        <taxon>Pterygota</taxon>
        <taxon>Neoptera</taxon>
        <taxon>Endopterygota</taxon>
        <taxon>Coleoptera</taxon>
        <taxon>Polyphaga</taxon>
        <taxon>Scarabaeiformia</taxon>
        <taxon>Scarabaeidae</taxon>
        <taxon>Rutelinae</taxon>
        <taxon>Popillia</taxon>
    </lineage>
</organism>
<sequence length="123" mass="14481">MQRLQHAGLRTQKTKCTWLQDEITFLGHRIDKDGVHPTNKRIKRIRALQGMKAPTDSTELRSFLGSITYYGRFIENLHVKCIPLYRLLKKNIPFVWTPEDDKIFNELTQILTTNDTLVHYDPQ</sequence>
<proteinExistence type="predicted"/>